<gene>
    <name evidence="1" type="ordered locus">ETA_10740</name>
</gene>
<proteinExistence type="predicted"/>
<dbReference type="KEGG" id="eta:ETA_10740"/>
<organism evidence="1 2">
    <name type="scientific">Erwinia tasmaniensis (strain DSM 17950 / CFBP 7177 / CIP 109463 / NCPPB 4357 / Et1/99)</name>
    <dbReference type="NCBI Taxonomy" id="465817"/>
    <lineage>
        <taxon>Bacteria</taxon>
        <taxon>Pseudomonadati</taxon>
        <taxon>Pseudomonadota</taxon>
        <taxon>Gammaproteobacteria</taxon>
        <taxon>Enterobacterales</taxon>
        <taxon>Erwiniaceae</taxon>
        <taxon>Erwinia</taxon>
    </lineage>
</organism>
<dbReference type="STRING" id="465817.ETA_10740"/>
<protein>
    <submittedName>
        <fullName evidence="1">Uncharacterized protein</fullName>
    </submittedName>
</protein>
<name>B2VE52_ERWT9</name>
<evidence type="ECO:0000313" key="1">
    <source>
        <dbReference type="EMBL" id="CAO96120.1"/>
    </source>
</evidence>
<dbReference type="EMBL" id="CU468135">
    <property type="protein sequence ID" value="CAO96120.1"/>
    <property type="molecule type" value="Genomic_DNA"/>
</dbReference>
<dbReference type="Proteomes" id="UP000001726">
    <property type="component" value="Chromosome"/>
</dbReference>
<reference evidence="1 2" key="1">
    <citation type="journal article" date="2008" name="Environ. Microbiol.">
        <title>The genome of Erwinia tasmaniensis strain Et1/99, a non-pathogenic bacterium in the genus Erwinia.</title>
        <authorList>
            <person name="Kube M."/>
            <person name="Migdoll A.M."/>
            <person name="Mueller I."/>
            <person name="Kuhl H."/>
            <person name="Beck A."/>
            <person name="Reinhardt R."/>
            <person name="Geider K."/>
        </authorList>
    </citation>
    <scope>NUCLEOTIDE SEQUENCE [LARGE SCALE GENOMIC DNA]</scope>
    <source>
        <strain evidence="2">DSM 17950 / CFBP 7177 / CIP 109463 / NCPPB 4357 / Et1/99</strain>
    </source>
</reference>
<accession>B2VE52</accession>
<sequence length="86" mass="9922">MVIMLHLIDQKPVENHIKQKGTSVGIGRTRRKTPGYASGITTLSPSLHPAVQRFLYRLLIHMGENKGLMYKPRAKNRYKVWIETHL</sequence>
<dbReference type="AlphaFoldDB" id="B2VE52"/>
<keyword evidence="2" id="KW-1185">Reference proteome</keyword>
<dbReference type="HOGENOM" id="CLU_2493102_0_0_6"/>
<evidence type="ECO:0000313" key="2">
    <source>
        <dbReference type="Proteomes" id="UP000001726"/>
    </source>
</evidence>